<dbReference type="Gene3D" id="3.90.226.10">
    <property type="entry name" value="2-enoyl-CoA Hydratase, Chain A, domain 1"/>
    <property type="match status" value="1"/>
</dbReference>
<comment type="similarity">
    <text evidence="1 2">Belongs to the enoyl-CoA hydratase/isomerase family.</text>
</comment>
<dbReference type="EMBL" id="CP002209">
    <property type="protein sequence ID" value="ADN77472.1"/>
    <property type="molecule type" value="Genomic_DNA"/>
</dbReference>
<dbReference type="PANTHER" id="PTHR43149:SF1">
    <property type="entry name" value="DELTA(3,5)-DELTA(2,4)-DIENOYL-COA ISOMERASE, MITOCHONDRIAL"/>
    <property type="match status" value="1"/>
</dbReference>
<evidence type="ECO:0000256" key="2">
    <source>
        <dbReference type="RuleBase" id="RU003707"/>
    </source>
</evidence>
<dbReference type="InterPro" id="IPR001753">
    <property type="entry name" value="Enoyl-CoA_hydra/iso"/>
</dbReference>
<keyword evidence="4" id="KW-1185">Reference proteome</keyword>
<evidence type="ECO:0000256" key="1">
    <source>
        <dbReference type="ARBA" id="ARBA00005254"/>
    </source>
</evidence>
<dbReference type="PANTHER" id="PTHR43149">
    <property type="entry name" value="ENOYL-COA HYDRATASE"/>
    <property type="match status" value="1"/>
</dbReference>
<dbReference type="Pfam" id="PF00378">
    <property type="entry name" value="ECH_1"/>
    <property type="match status" value="1"/>
</dbReference>
<accession>E1SWL0</accession>
<dbReference type="InterPro" id="IPR018376">
    <property type="entry name" value="Enoyl-CoA_hyd/isom_CS"/>
</dbReference>
<dbReference type="PROSITE" id="PS00166">
    <property type="entry name" value="ENOYL_COA_HYDRATASE"/>
    <property type="match status" value="1"/>
</dbReference>
<dbReference type="RefSeq" id="WP_013346778.1">
    <property type="nucleotide sequence ID" value="NC_014541.1"/>
</dbReference>
<protein>
    <submittedName>
        <fullName evidence="3">Enoyl-CoA hydratase/isomerase</fullName>
    </submittedName>
</protein>
<dbReference type="Proteomes" id="UP000006683">
    <property type="component" value="Chromosome"/>
</dbReference>
<keyword evidence="3" id="KW-0413">Isomerase</keyword>
<dbReference type="GeneID" id="67183488"/>
<dbReference type="eggNOG" id="COG1024">
    <property type="taxonomic scope" value="Bacteria"/>
</dbReference>
<reference evidence="3 4" key="1">
    <citation type="journal article" date="2010" name="Stand. Genomic Sci.">
        <title>Complete genome sequence of Ferrimonas balearica type strain (PAT).</title>
        <authorList>
            <person name="Nolan M."/>
            <person name="Sikorski J."/>
            <person name="Davenport K."/>
            <person name="Lucas S."/>
            <person name="Glavina Del Rio T."/>
            <person name="Tice H."/>
            <person name="Cheng J."/>
            <person name="Goodwin L."/>
            <person name="Pitluck S."/>
            <person name="Liolios K."/>
            <person name="Ivanova N."/>
            <person name="Mavromatis K."/>
            <person name="Ovchinnikova G."/>
            <person name="Pati A."/>
            <person name="Chen A."/>
            <person name="Palaniappan K."/>
            <person name="Land M."/>
            <person name="Hauser L."/>
            <person name="Chang Y."/>
            <person name="Jeffries C."/>
            <person name="Tapia R."/>
            <person name="Brettin T."/>
            <person name="Detter J."/>
            <person name="Han C."/>
            <person name="Yasawong M."/>
            <person name="Rohde M."/>
            <person name="Tindall B."/>
            <person name="Goker M."/>
            <person name="Woyke T."/>
            <person name="Bristow J."/>
            <person name="Eisen J."/>
            <person name="Markowitz V."/>
            <person name="Hugenholtz P."/>
            <person name="Kyrpides N."/>
            <person name="Klenk H."/>
            <person name="Lapidus A."/>
        </authorList>
    </citation>
    <scope>NUCLEOTIDE SEQUENCE [LARGE SCALE GENOMIC DNA]</scope>
    <source>
        <strain evidence="4">DSM 9799 / CCM 4581 / KCTC 23876 / PAT</strain>
    </source>
</reference>
<dbReference type="STRING" id="550540.Fbal_3273"/>
<dbReference type="InterPro" id="IPR029045">
    <property type="entry name" value="ClpP/crotonase-like_dom_sf"/>
</dbReference>
<name>E1SWL0_FERBD</name>
<dbReference type="CDD" id="cd06558">
    <property type="entry name" value="crotonase-like"/>
    <property type="match status" value="1"/>
</dbReference>
<sequence>MDERIDYRVNDGVAQVVLNRADKRNALDWHSFKAIVAVQKAIAKDKRVRVVILSGAGEDFCSGLDVKSVMGKPKQALGLLAKWWPGRANLAQRVSTGWRALPVPVIAVLHGRTWGGGLQIALGADFRIAARDTDLSIMEGKWGLIPDMGGSLALRELMAADHALWLAMTAERLGAEKAAELGLVTEVCDDPMARARTMADTLMDCSPDALAAVKGLFRRHNLPGSGRLLAAETWRQCKVLMGRNQRIATARALGKERDYEPRRGW</sequence>
<organism evidence="3 4">
    <name type="scientific">Ferrimonas balearica (strain DSM 9799 / CCM 4581 / KCTC 23876 / PAT)</name>
    <dbReference type="NCBI Taxonomy" id="550540"/>
    <lineage>
        <taxon>Bacteria</taxon>
        <taxon>Pseudomonadati</taxon>
        <taxon>Pseudomonadota</taxon>
        <taxon>Gammaproteobacteria</taxon>
        <taxon>Alteromonadales</taxon>
        <taxon>Ferrimonadaceae</taxon>
        <taxon>Ferrimonas</taxon>
    </lineage>
</organism>
<dbReference type="OrthoDB" id="4608673at2"/>
<dbReference type="NCBIfam" id="NF005699">
    <property type="entry name" value="PRK07509.1"/>
    <property type="match status" value="1"/>
</dbReference>
<dbReference type="InterPro" id="IPR045002">
    <property type="entry name" value="Ech1-like"/>
</dbReference>
<dbReference type="GO" id="GO:0016853">
    <property type="term" value="F:isomerase activity"/>
    <property type="evidence" value="ECO:0007669"/>
    <property type="project" value="UniProtKB-KW"/>
</dbReference>
<dbReference type="SUPFAM" id="SSF52096">
    <property type="entry name" value="ClpP/crotonase"/>
    <property type="match status" value="1"/>
</dbReference>
<evidence type="ECO:0000313" key="4">
    <source>
        <dbReference type="Proteomes" id="UP000006683"/>
    </source>
</evidence>
<gene>
    <name evidence="3" type="ordered locus">Fbal_3273</name>
</gene>
<evidence type="ECO:0000313" key="3">
    <source>
        <dbReference type="EMBL" id="ADN77472.1"/>
    </source>
</evidence>
<proteinExistence type="inferred from homology"/>
<dbReference type="KEGG" id="fbl:Fbal_3273"/>
<dbReference type="HOGENOM" id="CLU_009834_7_0_6"/>
<dbReference type="AlphaFoldDB" id="E1SWL0"/>